<dbReference type="InterPro" id="IPR009057">
    <property type="entry name" value="Homeodomain-like_sf"/>
</dbReference>
<dbReference type="RefSeq" id="WP_066537936.1">
    <property type="nucleotide sequence ID" value="NZ_CAJTCQ010000001.1"/>
</dbReference>
<evidence type="ECO:0000313" key="5">
    <source>
        <dbReference type="Proteomes" id="UP000596035"/>
    </source>
</evidence>
<dbReference type="Gene3D" id="1.10.10.60">
    <property type="entry name" value="Homeodomain-like"/>
    <property type="match status" value="1"/>
</dbReference>
<protein>
    <recommendedName>
        <fullName evidence="1">Mor transcription activator domain-containing protein</fullName>
    </recommendedName>
</protein>
<dbReference type="Proteomes" id="UP000596035">
    <property type="component" value="Chromosome"/>
</dbReference>
<dbReference type="InterPro" id="IPR014875">
    <property type="entry name" value="Mor_transcription_activator"/>
</dbReference>
<dbReference type="SUPFAM" id="SSF46689">
    <property type="entry name" value="Homeodomain-like"/>
    <property type="match status" value="1"/>
</dbReference>
<dbReference type="EMBL" id="CP021422">
    <property type="protein sequence ID" value="ASB42385.1"/>
    <property type="molecule type" value="Genomic_DNA"/>
</dbReference>
<name>A0A1Z2XVB1_9FIRM</name>
<proteinExistence type="predicted"/>
<reference evidence="2" key="1">
    <citation type="journal article" date="2017" name="Genome Announc.">
        <title>High-Quality Whole-Genome Sequences of the Oligo-Mouse-Microbiota Bacterial Community.</title>
        <authorList>
            <person name="Garzetti D."/>
            <person name="Brugiroux S."/>
            <person name="Bunk B."/>
            <person name="Pukall R."/>
            <person name="McCoy K.D."/>
            <person name="Macpherson A.J."/>
            <person name="Stecher B."/>
        </authorList>
    </citation>
    <scope>NUCLEOTIDE SEQUENCE</scope>
    <source>
        <strain evidence="2">KB18</strain>
    </source>
</reference>
<dbReference type="NCBIfam" id="NF040785">
    <property type="entry name" value="CD3324_fam"/>
    <property type="match status" value="1"/>
</dbReference>
<dbReference type="Proteomes" id="UP000196710">
    <property type="component" value="Chromosome"/>
</dbReference>
<dbReference type="AlphaFoldDB" id="A0A1Z2XVB1"/>
<reference evidence="3 5" key="3">
    <citation type="submission" date="2020-11" db="EMBL/GenBank/DDBJ databases">
        <title>Closed and high quality bacterial genomes of the OMM12 community.</title>
        <authorList>
            <person name="Marbouty M."/>
            <person name="Lamy-Besnier Q."/>
            <person name="Debarbieux L."/>
            <person name="Koszul R."/>
        </authorList>
    </citation>
    <scope>NUCLEOTIDE SEQUENCE [LARGE SCALE GENOMIC DNA]</scope>
    <source>
        <strain evidence="3 5">KB18</strain>
    </source>
</reference>
<dbReference type="InterPro" id="IPR052411">
    <property type="entry name" value="c-mor_Regulatory_Protein"/>
</dbReference>
<dbReference type="PANTHER" id="PTHR37812">
    <property type="entry name" value="MU-LIKE PROPHAGE FLUMU PROTEIN C"/>
    <property type="match status" value="1"/>
</dbReference>
<accession>A0A1Z2XVB1</accession>
<evidence type="ECO:0000259" key="1">
    <source>
        <dbReference type="Pfam" id="PF08765"/>
    </source>
</evidence>
<dbReference type="KEGG" id="amur:ADH66_18055"/>
<dbReference type="Pfam" id="PF08765">
    <property type="entry name" value="Mor"/>
    <property type="match status" value="1"/>
</dbReference>
<keyword evidence="4" id="KW-1185">Reference proteome</keyword>
<evidence type="ECO:0000313" key="2">
    <source>
        <dbReference type="EMBL" id="ASB42385.1"/>
    </source>
</evidence>
<dbReference type="InterPro" id="IPR049739">
    <property type="entry name" value="YraL-like"/>
</dbReference>
<reference evidence="4" key="2">
    <citation type="submission" date="2017-05" db="EMBL/GenBank/DDBJ databases">
        <title>Improved OligoMM genomes.</title>
        <authorList>
            <person name="Garzetti D."/>
        </authorList>
    </citation>
    <scope>NUCLEOTIDE SEQUENCE [LARGE SCALE GENOMIC DNA]</scope>
    <source>
        <strain evidence="4">KB18</strain>
    </source>
</reference>
<evidence type="ECO:0000313" key="4">
    <source>
        <dbReference type="Proteomes" id="UP000196710"/>
    </source>
</evidence>
<feature type="domain" description="Mor transcription activator" evidence="1">
    <location>
        <begin position="12"/>
        <end position="90"/>
    </location>
</feature>
<organism evidence="3 5">
    <name type="scientific">Acutalibacter muris</name>
    <dbReference type="NCBI Taxonomy" id="1796620"/>
    <lineage>
        <taxon>Bacteria</taxon>
        <taxon>Bacillati</taxon>
        <taxon>Bacillota</taxon>
        <taxon>Clostridia</taxon>
        <taxon>Eubacteriales</taxon>
        <taxon>Acutalibacteraceae</taxon>
        <taxon>Acutalibacter</taxon>
    </lineage>
</organism>
<dbReference type="EMBL" id="CP065321">
    <property type="protein sequence ID" value="QQR31670.1"/>
    <property type="molecule type" value="Genomic_DNA"/>
</dbReference>
<evidence type="ECO:0000313" key="3">
    <source>
        <dbReference type="EMBL" id="QQR31670.1"/>
    </source>
</evidence>
<sequence length="98" mass="11567">MRYVKAQDILPAKLLSQLQQYVDGAYLYIPRKEENRLSWGERTHSKAETARRNREIYRRYLEGESPEQLAGEFFLTEKTVRRIILEERKAGEAGHKGK</sequence>
<dbReference type="PANTHER" id="PTHR37812:SF1">
    <property type="entry name" value="MU-LIKE PROPHAGE FLUMU PROTEIN C"/>
    <property type="match status" value="1"/>
</dbReference>
<gene>
    <name evidence="2" type="ORF">ADH66_18055</name>
    <name evidence="3" type="ORF">I5Q82_08465</name>
</gene>